<proteinExistence type="predicted"/>
<evidence type="ECO:0000313" key="2">
    <source>
        <dbReference type="EMBL" id="SDJ14548.1"/>
    </source>
</evidence>
<dbReference type="AlphaFoldDB" id="A0A1G8RC64"/>
<keyword evidence="1" id="KW-0812">Transmembrane</keyword>
<keyword evidence="1" id="KW-0472">Membrane</keyword>
<feature type="transmembrane region" description="Helical" evidence="1">
    <location>
        <begin position="42"/>
        <end position="60"/>
    </location>
</feature>
<accession>A0A1G8RC64</accession>
<dbReference type="RefSeq" id="WP_089849982.1">
    <property type="nucleotide sequence ID" value="NZ_FNEJ01000019.1"/>
</dbReference>
<organism evidence="2 3">
    <name type="scientific">Salipiger marinus</name>
    <dbReference type="NCBI Taxonomy" id="555512"/>
    <lineage>
        <taxon>Bacteria</taxon>
        <taxon>Pseudomonadati</taxon>
        <taxon>Pseudomonadota</taxon>
        <taxon>Alphaproteobacteria</taxon>
        <taxon>Rhodobacterales</taxon>
        <taxon>Roseobacteraceae</taxon>
        <taxon>Salipiger</taxon>
    </lineage>
</organism>
<feature type="transmembrane region" description="Helical" evidence="1">
    <location>
        <begin position="81"/>
        <end position="102"/>
    </location>
</feature>
<evidence type="ECO:0000256" key="1">
    <source>
        <dbReference type="SAM" id="Phobius"/>
    </source>
</evidence>
<keyword evidence="3" id="KW-1185">Reference proteome</keyword>
<name>A0A1G8RC64_9RHOB</name>
<gene>
    <name evidence="2" type="ORF">SAMN04487993_101987</name>
</gene>
<dbReference type="EMBL" id="FNEJ01000019">
    <property type="protein sequence ID" value="SDJ14548.1"/>
    <property type="molecule type" value="Genomic_DNA"/>
</dbReference>
<keyword evidence="1" id="KW-1133">Transmembrane helix</keyword>
<dbReference type="OrthoDB" id="7844799at2"/>
<evidence type="ECO:0000313" key="3">
    <source>
        <dbReference type="Proteomes" id="UP000199093"/>
    </source>
</evidence>
<dbReference type="Proteomes" id="UP000199093">
    <property type="component" value="Unassembled WGS sequence"/>
</dbReference>
<protein>
    <submittedName>
        <fullName evidence="2">Uncharacterized protein</fullName>
    </submittedName>
</protein>
<reference evidence="2 3" key="1">
    <citation type="submission" date="2016-10" db="EMBL/GenBank/DDBJ databases">
        <authorList>
            <person name="de Groot N.N."/>
        </authorList>
    </citation>
    <scope>NUCLEOTIDE SEQUENCE [LARGE SCALE GENOMIC DNA]</scope>
    <source>
        <strain evidence="2 3">DSM 26424</strain>
    </source>
</reference>
<sequence>MQRYAFRKLTHDDFMLRVQRVDPHFAHHGHSAPRTPRSTLPVLSPLLGFGWFWVVFTLARDPDRIRASLMQGSLPSQHHDVILGTLAAMLAVSGVMILIHGLRCVLRRGPARRSSGGLLAGVLVAGALLHTPGPVRSQILALAEAQTTGAIAATEARLRNLLPGPSQDATLYLSALEP</sequence>